<evidence type="ECO:0000313" key="2">
    <source>
        <dbReference type="Proteomes" id="UP001497512"/>
    </source>
</evidence>
<dbReference type="InterPro" id="IPR038951">
    <property type="entry name" value="OEP37-like"/>
</dbReference>
<proteinExistence type="predicted"/>
<dbReference type="Proteomes" id="UP001497512">
    <property type="component" value="Chromosome 4"/>
</dbReference>
<accession>A0ABP0UL71</accession>
<dbReference type="PANTHER" id="PTHR35484">
    <property type="entry name" value="OUTER ENVELOPE PORE PROTEIN 37, CHLOROPLASTIC"/>
    <property type="match status" value="1"/>
</dbReference>
<sequence length="310" mass="35083">MASQVQVGESRTNVRNDWRRYAAVKFSTEYDSEGAVFVNKLSARMLNGLAKLTGSVQREPGGDFRYPLFGVVTKYLSVLYDHEDKNALVTVSADIGRNLQVKYLRDVKAQQGEVKLLGQTSNMKYKTQLAYDIPPSTTFPKAVITFPVGELRVDEETREEDQVLAFSGFLGGSLLNGQVVGSYSEETATLKYTFKDEELTLVPSVSWPSLSPTLAFKRQFGPRNKLSYFHNFETTTWSTVYKHKPNEDFKLKLGYDSAVRLYWGSLWVGKEDLGAKAAPRKCKLQVMLQVQQDDVKSGALLFRIKKRWDL</sequence>
<protein>
    <submittedName>
        <fullName evidence="1">Uncharacterized protein</fullName>
    </submittedName>
</protein>
<organism evidence="1 2">
    <name type="scientific">Sphagnum troendelagicum</name>
    <dbReference type="NCBI Taxonomy" id="128251"/>
    <lineage>
        <taxon>Eukaryota</taxon>
        <taxon>Viridiplantae</taxon>
        <taxon>Streptophyta</taxon>
        <taxon>Embryophyta</taxon>
        <taxon>Bryophyta</taxon>
        <taxon>Sphagnophytina</taxon>
        <taxon>Sphagnopsida</taxon>
        <taxon>Sphagnales</taxon>
        <taxon>Sphagnaceae</taxon>
        <taxon>Sphagnum</taxon>
    </lineage>
</organism>
<keyword evidence="2" id="KW-1185">Reference proteome</keyword>
<gene>
    <name evidence="1" type="ORF">CSSPTR1EN2_LOCUS17259</name>
</gene>
<dbReference type="EMBL" id="OZ019896">
    <property type="protein sequence ID" value="CAK9224293.1"/>
    <property type="molecule type" value="Genomic_DNA"/>
</dbReference>
<dbReference type="PANTHER" id="PTHR35484:SF2">
    <property type="entry name" value="OUTER ENVELOPE PORE PROTEIN 37, CHLOROPLASTIC"/>
    <property type="match status" value="1"/>
</dbReference>
<name>A0ABP0UL71_9BRYO</name>
<evidence type="ECO:0000313" key="1">
    <source>
        <dbReference type="EMBL" id="CAK9224293.1"/>
    </source>
</evidence>
<reference evidence="1" key="1">
    <citation type="submission" date="2024-02" db="EMBL/GenBank/DDBJ databases">
        <authorList>
            <consortium name="ELIXIR-Norway"/>
            <consortium name="Elixir Norway"/>
        </authorList>
    </citation>
    <scope>NUCLEOTIDE SEQUENCE</scope>
</reference>